<sequence length="40" mass="4226">MLDDIKTVIDRSSATLLQDAAGAASLVVMLFVGLYLPGFI</sequence>
<keyword evidence="1" id="KW-0812">Transmembrane</keyword>
<feature type="transmembrane region" description="Helical" evidence="1">
    <location>
        <begin position="20"/>
        <end position="39"/>
    </location>
</feature>
<gene>
    <name evidence="2" type="ORF">ACFFUT_11895</name>
</gene>
<dbReference type="RefSeq" id="WP_281414279.1">
    <property type="nucleotide sequence ID" value="NZ_JAGFNU010000002.1"/>
</dbReference>
<keyword evidence="3" id="KW-1185">Reference proteome</keyword>
<name>A0ABV5JI10_9RHOB</name>
<evidence type="ECO:0000313" key="2">
    <source>
        <dbReference type="EMBL" id="MFB9232486.1"/>
    </source>
</evidence>
<organism evidence="2 3">
    <name type="scientific">Pseudohalocynthiibacter aestuariivivens</name>
    <dbReference type="NCBI Taxonomy" id="1591409"/>
    <lineage>
        <taxon>Bacteria</taxon>
        <taxon>Pseudomonadati</taxon>
        <taxon>Pseudomonadota</taxon>
        <taxon>Alphaproteobacteria</taxon>
        <taxon>Rhodobacterales</taxon>
        <taxon>Paracoccaceae</taxon>
        <taxon>Pseudohalocynthiibacter</taxon>
    </lineage>
</organism>
<keyword evidence="1" id="KW-1133">Transmembrane helix</keyword>
<comment type="caution">
    <text evidence="2">The sequence shown here is derived from an EMBL/GenBank/DDBJ whole genome shotgun (WGS) entry which is preliminary data.</text>
</comment>
<evidence type="ECO:0000256" key="1">
    <source>
        <dbReference type="SAM" id="Phobius"/>
    </source>
</evidence>
<protein>
    <submittedName>
        <fullName evidence="2">Uncharacterized protein</fullName>
    </submittedName>
</protein>
<keyword evidence="1" id="KW-0472">Membrane</keyword>
<reference evidence="2 3" key="1">
    <citation type="submission" date="2024-09" db="EMBL/GenBank/DDBJ databases">
        <authorList>
            <person name="Sun Q."/>
            <person name="Mori K."/>
        </authorList>
    </citation>
    <scope>NUCLEOTIDE SEQUENCE [LARGE SCALE GENOMIC DNA]</scope>
    <source>
        <strain evidence="2 3">CECT 8726</strain>
    </source>
</reference>
<proteinExistence type="predicted"/>
<dbReference type="EMBL" id="JBHMEA010000039">
    <property type="protein sequence ID" value="MFB9232486.1"/>
    <property type="molecule type" value="Genomic_DNA"/>
</dbReference>
<dbReference type="Proteomes" id="UP001589683">
    <property type="component" value="Unassembled WGS sequence"/>
</dbReference>
<accession>A0ABV5JI10</accession>
<evidence type="ECO:0000313" key="3">
    <source>
        <dbReference type="Proteomes" id="UP001589683"/>
    </source>
</evidence>